<proteinExistence type="predicted"/>
<sequence>MVSIVLDVWQKLFLPRPDPSRPLTVRHSAYRYGPDRVGTFSNSQFSVSIFNLTKKLAHFVMGRATR</sequence>
<organism evidence="1">
    <name type="scientific">marine sediment metagenome</name>
    <dbReference type="NCBI Taxonomy" id="412755"/>
    <lineage>
        <taxon>unclassified sequences</taxon>
        <taxon>metagenomes</taxon>
        <taxon>ecological metagenomes</taxon>
    </lineage>
</organism>
<accession>A0A0F9BF07</accession>
<dbReference type="AlphaFoldDB" id="A0A0F9BF07"/>
<protein>
    <submittedName>
        <fullName evidence="1">Uncharacterized protein</fullName>
    </submittedName>
</protein>
<gene>
    <name evidence="1" type="ORF">LCGC14_2536210</name>
</gene>
<reference evidence="1" key="1">
    <citation type="journal article" date="2015" name="Nature">
        <title>Complex archaea that bridge the gap between prokaryotes and eukaryotes.</title>
        <authorList>
            <person name="Spang A."/>
            <person name="Saw J.H."/>
            <person name="Jorgensen S.L."/>
            <person name="Zaremba-Niedzwiedzka K."/>
            <person name="Martijn J."/>
            <person name="Lind A.E."/>
            <person name="van Eijk R."/>
            <person name="Schleper C."/>
            <person name="Guy L."/>
            <person name="Ettema T.J."/>
        </authorList>
    </citation>
    <scope>NUCLEOTIDE SEQUENCE</scope>
</reference>
<name>A0A0F9BF07_9ZZZZ</name>
<dbReference type="EMBL" id="LAZR01041276">
    <property type="protein sequence ID" value="KKL12392.1"/>
    <property type="molecule type" value="Genomic_DNA"/>
</dbReference>
<comment type="caution">
    <text evidence="1">The sequence shown here is derived from an EMBL/GenBank/DDBJ whole genome shotgun (WGS) entry which is preliminary data.</text>
</comment>
<evidence type="ECO:0000313" key="1">
    <source>
        <dbReference type="EMBL" id="KKL12392.1"/>
    </source>
</evidence>